<sequence>MHLSAPEELIHHGYSLLGEGDVSMPQPQDPNDCCPQGRASGSWRRWKPGGGESVNAGADAAKSELAAVNLIPVIQAFPNTRNAAYLLVHCAQAPGFLSSHPTHPAHCGGESFKFVVICPGHRRRSVAVGRSRVSTAPILSHANPTEGGRSLFHCPGPTPKESRYGEDAFIPPRLPRALMRVRGGGAGNGGMAGTLPPCSDAAGRKKQERDRQQRSRNWSGTISLASPSHTKSSPIPFLACLARHPPSPHATFANLDYIHPAFTPATRRTPEACERDRLPRTFCRCESIRFIRPQQPTRMSVQAAAGRSSPPRTHYVLRTGLIPCAAEDACFAAEERKRQWEADTERPRDEGRKPMRYRSSARCLLPPPESAGWTRYRRGEDRPYFKDGTSLFPPATHPSSFVSAPEARFRGVQELLLRHHPRRDYSIVNFASRVEAAPVPKQAVGWWVFRSPRLSYMDRHGSGV</sequence>
<feature type="region of interest" description="Disordered" evidence="1">
    <location>
        <begin position="17"/>
        <end position="46"/>
    </location>
</feature>
<dbReference type="EMBL" id="JARKIE010000574">
    <property type="protein sequence ID" value="KAJ7626734.1"/>
    <property type="molecule type" value="Genomic_DNA"/>
</dbReference>
<accession>A0AAD7FIQ8</accession>
<feature type="compositionally biased region" description="Low complexity" evidence="1">
    <location>
        <begin position="25"/>
        <end position="36"/>
    </location>
</feature>
<name>A0AAD7FIQ8_MYCRO</name>
<protein>
    <submittedName>
        <fullName evidence="2">Uncharacterized protein</fullName>
    </submittedName>
</protein>
<evidence type="ECO:0000313" key="3">
    <source>
        <dbReference type="Proteomes" id="UP001221757"/>
    </source>
</evidence>
<comment type="caution">
    <text evidence="2">The sequence shown here is derived from an EMBL/GenBank/DDBJ whole genome shotgun (WGS) entry which is preliminary data.</text>
</comment>
<dbReference type="AlphaFoldDB" id="A0AAD7FIQ8"/>
<dbReference type="Proteomes" id="UP001221757">
    <property type="component" value="Unassembled WGS sequence"/>
</dbReference>
<feature type="compositionally biased region" description="Basic and acidic residues" evidence="1">
    <location>
        <begin position="202"/>
        <end position="213"/>
    </location>
</feature>
<organism evidence="2 3">
    <name type="scientific">Mycena rosella</name>
    <name type="common">Pink bonnet</name>
    <name type="synonym">Agaricus rosellus</name>
    <dbReference type="NCBI Taxonomy" id="1033263"/>
    <lineage>
        <taxon>Eukaryota</taxon>
        <taxon>Fungi</taxon>
        <taxon>Dikarya</taxon>
        <taxon>Basidiomycota</taxon>
        <taxon>Agaricomycotina</taxon>
        <taxon>Agaricomycetes</taxon>
        <taxon>Agaricomycetidae</taxon>
        <taxon>Agaricales</taxon>
        <taxon>Marasmiineae</taxon>
        <taxon>Mycenaceae</taxon>
        <taxon>Mycena</taxon>
    </lineage>
</organism>
<proteinExistence type="predicted"/>
<feature type="region of interest" description="Disordered" evidence="1">
    <location>
        <begin position="183"/>
        <end position="231"/>
    </location>
</feature>
<feature type="compositionally biased region" description="Polar residues" evidence="1">
    <location>
        <begin position="215"/>
        <end position="231"/>
    </location>
</feature>
<evidence type="ECO:0000256" key="1">
    <source>
        <dbReference type="SAM" id="MobiDB-lite"/>
    </source>
</evidence>
<feature type="compositionally biased region" description="Basic and acidic residues" evidence="1">
    <location>
        <begin position="336"/>
        <end position="353"/>
    </location>
</feature>
<feature type="region of interest" description="Disordered" evidence="1">
    <location>
        <begin position="336"/>
        <end position="362"/>
    </location>
</feature>
<feature type="compositionally biased region" description="Gly residues" evidence="1">
    <location>
        <begin position="183"/>
        <end position="192"/>
    </location>
</feature>
<reference evidence="2" key="1">
    <citation type="submission" date="2023-03" db="EMBL/GenBank/DDBJ databases">
        <title>Massive genome expansion in bonnet fungi (Mycena s.s.) driven by repeated elements and novel gene families across ecological guilds.</title>
        <authorList>
            <consortium name="Lawrence Berkeley National Laboratory"/>
            <person name="Harder C.B."/>
            <person name="Miyauchi S."/>
            <person name="Viragh M."/>
            <person name="Kuo A."/>
            <person name="Thoen E."/>
            <person name="Andreopoulos B."/>
            <person name="Lu D."/>
            <person name="Skrede I."/>
            <person name="Drula E."/>
            <person name="Henrissat B."/>
            <person name="Morin E."/>
            <person name="Kohler A."/>
            <person name="Barry K."/>
            <person name="LaButti K."/>
            <person name="Morin E."/>
            <person name="Salamov A."/>
            <person name="Lipzen A."/>
            <person name="Mereny Z."/>
            <person name="Hegedus B."/>
            <person name="Baldrian P."/>
            <person name="Stursova M."/>
            <person name="Weitz H."/>
            <person name="Taylor A."/>
            <person name="Grigoriev I.V."/>
            <person name="Nagy L.G."/>
            <person name="Martin F."/>
            <person name="Kauserud H."/>
        </authorList>
    </citation>
    <scope>NUCLEOTIDE SEQUENCE</scope>
    <source>
        <strain evidence="2">CBHHK067</strain>
    </source>
</reference>
<evidence type="ECO:0000313" key="2">
    <source>
        <dbReference type="EMBL" id="KAJ7626734.1"/>
    </source>
</evidence>
<keyword evidence="3" id="KW-1185">Reference proteome</keyword>
<gene>
    <name evidence="2" type="ORF">B0H17DRAFT_1340181</name>
</gene>